<gene>
    <name evidence="8" type="ORF">CB5_LOCUS1878</name>
</gene>
<evidence type="ECO:0000256" key="3">
    <source>
        <dbReference type="ARBA" id="ARBA00022722"/>
    </source>
</evidence>
<evidence type="ECO:0000256" key="5">
    <source>
        <dbReference type="ARBA" id="ARBA00022801"/>
    </source>
</evidence>
<dbReference type="GO" id="GO:0003964">
    <property type="term" value="F:RNA-directed DNA polymerase activity"/>
    <property type="evidence" value="ECO:0007669"/>
    <property type="project" value="UniProtKB-KW"/>
</dbReference>
<sequence length="346" mass="39656">MTQQDGLGGADVLTGILHFSAIYAYILFDSGATHSFISSKVVLDYGLTYLPLGCDLWVDTPVGGVRVCRVCKSCPIEVDGHVLLADLIVIDMKEFDVILGMDWLTAHGATIDCSGRKVVFRTSYGSEFILVGDRSRSPSRIISALKATKMLRSGRFAILAYIVDSQNEQLKLGEIPVLKPYEQNYPTHDLELAAVVFALKIWELCEFYTDHKSLKYLFTQKELNMRQRRWLELMKDYDLTILYHPGKANVVADALNRKATGNLATLITEQKYLLEDLRKIDLELREDLSYEEQPIRILDRREKVLRKRTVQLVRVLWRHHAENEATWEPEEEIQSKYPQLFPDSVK</sequence>
<dbReference type="SUPFAM" id="SSF56672">
    <property type="entry name" value="DNA/RNA polymerases"/>
    <property type="match status" value="1"/>
</dbReference>
<dbReference type="InterPro" id="IPR041373">
    <property type="entry name" value="RT_RNaseH"/>
</dbReference>
<dbReference type="InterPro" id="IPR023780">
    <property type="entry name" value="Chromo_domain"/>
</dbReference>
<evidence type="ECO:0000256" key="6">
    <source>
        <dbReference type="ARBA" id="ARBA00022918"/>
    </source>
</evidence>
<dbReference type="Gene3D" id="2.40.70.10">
    <property type="entry name" value="Acid Proteases"/>
    <property type="match status" value="1"/>
</dbReference>
<keyword evidence="6" id="KW-0695">RNA-directed DNA polymerase</keyword>
<dbReference type="Gene3D" id="2.40.50.40">
    <property type="match status" value="1"/>
</dbReference>
<dbReference type="Pfam" id="PF17917">
    <property type="entry name" value="RT_RNaseH"/>
    <property type="match status" value="1"/>
</dbReference>
<dbReference type="InterPro" id="IPR021109">
    <property type="entry name" value="Peptidase_aspartic_dom_sf"/>
</dbReference>
<evidence type="ECO:0000256" key="2">
    <source>
        <dbReference type="ARBA" id="ARBA00022695"/>
    </source>
</evidence>
<dbReference type="EMBL" id="LR862139">
    <property type="protein sequence ID" value="CAD1818667.1"/>
    <property type="molecule type" value="Genomic_DNA"/>
</dbReference>
<keyword evidence="1" id="KW-0808">Transferase</keyword>
<keyword evidence="3" id="KW-0540">Nuclease</keyword>
<name>A0A6V7NJG2_ANACO</name>
<dbReference type="InterPro" id="IPR016197">
    <property type="entry name" value="Chromo-like_dom_sf"/>
</dbReference>
<dbReference type="PROSITE" id="PS50013">
    <property type="entry name" value="CHROMO_2"/>
    <property type="match status" value="1"/>
</dbReference>
<dbReference type="InterPro" id="IPR043502">
    <property type="entry name" value="DNA/RNA_pol_sf"/>
</dbReference>
<keyword evidence="2" id="KW-0548">Nucleotidyltransferase</keyword>
<dbReference type="CDD" id="cd00303">
    <property type="entry name" value="retropepsin_like"/>
    <property type="match status" value="1"/>
</dbReference>
<accession>A0A6V7NJG2</accession>
<proteinExistence type="predicted"/>
<dbReference type="AlphaFoldDB" id="A0A6V7NJG2"/>
<keyword evidence="4" id="KW-0255">Endonuclease</keyword>
<dbReference type="SUPFAM" id="SSF54160">
    <property type="entry name" value="Chromo domain-like"/>
    <property type="match status" value="1"/>
</dbReference>
<evidence type="ECO:0000256" key="1">
    <source>
        <dbReference type="ARBA" id="ARBA00022679"/>
    </source>
</evidence>
<dbReference type="GO" id="GO:0016787">
    <property type="term" value="F:hydrolase activity"/>
    <property type="evidence" value="ECO:0007669"/>
    <property type="project" value="UniProtKB-KW"/>
</dbReference>
<evidence type="ECO:0000256" key="4">
    <source>
        <dbReference type="ARBA" id="ARBA00022759"/>
    </source>
</evidence>
<dbReference type="PANTHER" id="PTHR34072">
    <property type="entry name" value="ENZYMATIC POLYPROTEIN-RELATED"/>
    <property type="match status" value="1"/>
</dbReference>
<evidence type="ECO:0000313" key="8">
    <source>
        <dbReference type="EMBL" id="CAD1818667.1"/>
    </source>
</evidence>
<dbReference type="Pfam" id="PF00385">
    <property type="entry name" value="Chromo"/>
    <property type="match status" value="1"/>
</dbReference>
<dbReference type="InterPro" id="IPR000953">
    <property type="entry name" value="Chromo/chromo_shadow_dom"/>
</dbReference>
<keyword evidence="5" id="KW-0378">Hydrolase</keyword>
<feature type="domain" description="Chromo" evidence="7">
    <location>
        <begin position="299"/>
        <end position="346"/>
    </location>
</feature>
<dbReference type="PANTHER" id="PTHR34072:SF59">
    <property type="entry name" value="CCHC-TYPE INTEGRASE"/>
    <property type="match status" value="1"/>
</dbReference>
<evidence type="ECO:0000259" key="7">
    <source>
        <dbReference type="PROSITE" id="PS50013"/>
    </source>
</evidence>
<dbReference type="Pfam" id="PF08284">
    <property type="entry name" value="RVP_2"/>
    <property type="match status" value="1"/>
</dbReference>
<dbReference type="CDD" id="cd09274">
    <property type="entry name" value="RNase_HI_RT_Ty3"/>
    <property type="match status" value="1"/>
</dbReference>
<dbReference type="GO" id="GO:0004519">
    <property type="term" value="F:endonuclease activity"/>
    <property type="evidence" value="ECO:0007669"/>
    <property type="project" value="UniProtKB-KW"/>
</dbReference>
<reference evidence="8" key="1">
    <citation type="submission" date="2020-07" db="EMBL/GenBank/DDBJ databases">
        <authorList>
            <person name="Lin J."/>
        </authorList>
    </citation>
    <scope>NUCLEOTIDE SEQUENCE</scope>
</reference>
<organism evidence="8">
    <name type="scientific">Ananas comosus var. bracteatus</name>
    <name type="common">red pineapple</name>
    <dbReference type="NCBI Taxonomy" id="296719"/>
    <lineage>
        <taxon>Eukaryota</taxon>
        <taxon>Viridiplantae</taxon>
        <taxon>Streptophyta</taxon>
        <taxon>Embryophyta</taxon>
        <taxon>Tracheophyta</taxon>
        <taxon>Spermatophyta</taxon>
        <taxon>Magnoliopsida</taxon>
        <taxon>Liliopsida</taxon>
        <taxon>Poales</taxon>
        <taxon>Bromeliaceae</taxon>
        <taxon>Bromelioideae</taxon>
        <taxon>Ananas</taxon>
    </lineage>
</organism>
<dbReference type="SUPFAM" id="SSF50630">
    <property type="entry name" value="Acid proteases"/>
    <property type="match status" value="1"/>
</dbReference>
<protein>
    <recommendedName>
        <fullName evidence="7">Chromo domain-containing protein</fullName>
    </recommendedName>
</protein>